<dbReference type="InterPro" id="IPR002104">
    <property type="entry name" value="Integrase_catalytic"/>
</dbReference>
<evidence type="ECO:0000256" key="1">
    <source>
        <dbReference type="ARBA" id="ARBA00008857"/>
    </source>
</evidence>
<protein>
    <submittedName>
        <fullName evidence="6">Phage integrase family protein</fullName>
    </submittedName>
</protein>
<accession>A0A1H9ZRR7</accession>
<dbReference type="GO" id="GO:0015074">
    <property type="term" value="P:DNA integration"/>
    <property type="evidence" value="ECO:0007669"/>
    <property type="project" value="InterPro"/>
</dbReference>
<dbReference type="Pfam" id="PF00589">
    <property type="entry name" value="Phage_integrase"/>
    <property type="match status" value="1"/>
</dbReference>
<dbReference type="AlphaFoldDB" id="A0A1H9ZRR7"/>
<dbReference type="InterPro" id="IPR011010">
    <property type="entry name" value="DNA_brk_join_enz"/>
</dbReference>
<keyword evidence="3" id="KW-0233">DNA recombination</keyword>
<feature type="domain" description="Tyr recombinase" evidence="4">
    <location>
        <begin position="1"/>
        <end position="175"/>
    </location>
</feature>
<dbReference type="Proteomes" id="UP000198612">
    <property type="component" value="Unassembled WGS sequence"/>
</dbReference>
<evidence type="ECO:0000313" key="6">
    <source>
        <dbReference type="EMBL" id="SES84419.1"/>
    </source>
</evidence>
<evidence type="ECO:0000313" key="8">
    <source>
        <dbReference type="Proteomes" id="UP000199519"/>
    </source>
</evidence>
<name>A0A1H9ZRR7_9FIRM</name>
<dbReference type="RefSeq" id="WP_089719725.1">
    <property type="nucleotide sequence ID" value="NZ_FNBJ01000007.1"/>
</dbReference>
<dbReference type="InterPro" id="IPR050090">
    <property type="entry name" value="Tyrosine_recombinase_XerCD"/>
</dbReference>
<evidence type="ECO:0000313" key="5">
    <source>
        <dbReference type="EMBL" id="SDF16440.1"/>
    </source>
</evidence>
<dbReference type="GO" id="GO:0006310">
    <property type="term" value="P:DNA recombination"/>
    <property type="evidence" value="ECO:0007669"/>
    <property type="project" value="UniProtKB-KW"/>
</dbReference>
<gene>
    <name evidence="5" type="ORF">SAMN04488598_10740</name>
    <name evidence="6" type="ORF">SAMN04515652_10840</name>
</gene>
<reference evidence="7 8" key="1">
    <citation type="submission" date="2016-10" db="EMBL/GenBank/DDBJ databases">
        <authorList>
            <person name="Varghese N."/>
            <person name="Submissions S."/>
        </authorList>
    </citation>
    <scope>NUCLEOTIDE SEQUENCE [LARGE SCALE GENOMIC DNA]</scope>
    <source>
        <strain evidence="5 8">WG2</strain>
        <strain evidence="6 7">WG5</strain>
    </source>
</reference>
<dbReference type="EMBL" id="FNBJ01000007">
    <property type="protein sequence ID" value="SDF16440.1"/>
    <property type="molecule type" value="Genomic_DNA"/>
</dbReference>
<keyword evidence="8" id="KW-1185">Reference proteome</keyword>
<keyword evidence="2" id="KW-0238">DNA-binding</keyword>
<dbReference type="SUPFAM" id="SSF56349">
    <property type="entry name" value="DNA breaking-rejoining enzymes"/>
    <property type="match status" value="1"/>
</dbReference>
<dbReference type="InterPro" id="IPR013762">
    <property type="entry name" value="Integrase-like_cat_sf"/>
</dbReference>
<dbReference type="PANTHER" id="PTHR30349">
    <property type="entry name" value="PHAGE INTEGRASE-RELATED"/>
    <property type="match status" value="1"/>
</dbReference>
<comment type="similarity">
    <text evidence="1">Belongs to the 'phage' integrase family.</text>
</comment>
<dbReference type="PANTHER" id="PTHR30349:SF41">
    <property type="entry name" value="INTEGRASE_RECOMBINASE PROTEIN MJ0367-RELATED"/>
    <property type="match status" value="1"/>
</dbReference>
<evidence type="ECO:0000256" key="3">
    <source>
        <dbReference type="ARBA" id="ARBA00023172"/>
    </source>
</evidence>
<dbReference type="Proteomes" id="UP000199519">
    <property type="component" value="Unassembled WGS sequence"/>
</dbReference>
<dbReference type="PROSITE" id="PS51898">
    <property type="entry name" value="TYR_RECOMBINASE"/>
    <property type="match status" value="1"/>
</dbReference>
<dbReference type="GO" id="GO:0003677">
    <property type="term" value="F:DNA binding"/>
    <property type="evidence" value="ECO:0007669"/>
    <property type="project" value="UniProtKB-KW"/>
</dbReference>
<proteinExistence type="inferred from homology"/>
<organism evidence="6 7">
    <name type="scientific">Halanaerobium congolense</name>
    <dbReference type="NCBI Taxonomy" id="54121"/>
    <lineage>
        <taxon>Bacteria</taxon>
        <taxon>Bacillati</taxon>
        <taxon>Bacillota</taxon>
        <taxon>Clostridia</taxon>
        <taxon>Halanaerobiales</taxon>
        <taxon>Halanaerobiaceae</taxon>
        <taxon>Halanaerobium</taxon>
    </lineage>
</organism>
<evidence type="ECO:0000259" key="4">
    <source>
        <dbReference type="PROSITE" id="PS51898"/>
    </source>
</evidence>
<dbReference type="Gene3D" id="1.10.443.10">
    <property type="entry name" value="Intergrase catalytic core"/>
    <property type="match status" value="1"/>
</dbReference>
<dbReference type="EMBL" id="FOHG01000008">
    <property type="protein sequence ID" value="SES84419.1"/>
    <property type="molecule type" value="Genomic_DNA"/>
</dbReference>
<sequence length="194" mass="22218">MNSTVNVIPAMLRMLYGTGIRVGEAVALKVKDVNLDEQYLIIRQSKNGKERMIPFSDSLLEVCKQYRNSLQIIEDDEEYFFVKRNGYKCSAKVIYNWFRKVLWKAGIPHGGKGNGPRLHDFRHTFSVHTMAAMAKSGLDLYYSLPILSEYLGHQSLEATEKYVRLTSEMYPDLLSEVNSICSYAFPEVISNETD</sequence>
<evidence type="ECO:0000256" key="2">
    <source>
        <dbReference type="ARBA" id="ARBA00023125"/>
    </source>
</evidence>
<evidence type="ECO:0000313" key="7">
    <source>
        <dbReference type="Proteomes" id="UP000198612"/>
    </source>
</evidence>